<dbReference type="Pfam" id="PF04773">
    <property type="entry name" value="FecR"/>
    <property type="match status" value="1"/>
</dbReference>
<feature type="domain" description="FecR protein" evidence="2">
    <location>
        <begin position="65"/>
        <end position="166"/>
    </location>
</feature>
<accession>A0ABY7AL09</accession>
<dbReference type="Proteomes" id="UP001163726">
    <property type="component" value="Chromosome"/>
</dbReference>
<protein>
    <submittedName>
        <fullName evidence="3">FecR family protein</fullName>
    </submittedName>
</protein>
<dbReference type="RefSeq" id="WP_268074304.1">
    <property type="nucleotide sequence ID" value="NZ_CP109965.1"/>
</dbReference>
<reference evidence="3" key="1">
    <citation type="submission" date="2022-10" db="EMBL/GenBank/DDBJ databases">
        <title>Catenovulum adriacola sp. nov. isolated in the Harbour of Susak.</title>
        <authorList>
            <person name="Schoch T."/>
            <person name="Reich S.J."/>
            <person name="Stoeferle S."/>
            <person name="Flaiz M."/>
            <person name="Kazda M."/>
            <person name="Riedel C.U."/>
            <person name="Duerre P."/>
        </authorList>
    </citation>
    <scope>NUCLEOTIDE SEQUENCE</scope>
    <source>
        <strain evidence="3">TS8</strain>
    </source>
</reference>
<evidence type="ECO:0000256" key="1">
    <source>
        <dbReference type="SAM" id="SignalP"/>
    </source>
</evidence>
<dbReference type="EMBL" id="CP109965">
    <property type="protein sequence ID" value="WAJ70005.1"/>
    <property type="molecule type" value="Genomic_DNA"/>
</dbReference>
<evidence type="ECO:0000259" key="2">
    <source>
        <dbReference type="Pfam" id="PF04773"/>
    </source>
</evidence>
<organism evidence="3 4">
    <name type="scientific">Catenovulum adriaticum</name>
    <dbReference type="NCBI Taxonomy" id="2984846"/>
    <lineage>
        <taxon>Bacteria</taxon>
        <taxon>Pseudomonadati</taxon>
        <taxon>Pseudomonadota</taxon>
        <taxon>Gammaproteobacteria</taxon>
        <taxon>Alteromonadales</taxon>
        <taxon>Alteromonadaceae</taxon>
        <taxon>Catenovulum</taxon>
    </lineage>
</organism>
<keyword evidence="1" id="KW-0732">Signal</keyword>
<gene>
    <name evidence="3" type="ORF">OLW01_12790</name>
</gene>
<dbReference type="Gene3D" id="2.60.120.1440">
    <property type="match status" value="1"/>
</dbReference>
<dbReference type="InterPro" id="IPR006860">
    <property type="entry name" value="FecR"/>
</dbReference>
<feature type="signal peptide" evidence="1">
    <location>
        <begin position="1"/>
        <end position="30"/>
    </location>
</feature>
<proteinExistence type="predicted"/>
<keyword evidence="4" id="KW-1185">Reference proteome</keyword>
<evidence type="ECO:0000313" key="4">
    <source>
        <dbReference type="Proteomes" id="UP001163726"/>
    </source>
</evidence>
<sequence>MKKINYSNLNPYLKCCLLTLSLVVSSHSVAEVLAGKTIIASGEVKASDQKNVRQLSRRSPVYKVDRVTTAPNSQAQFKMIDGGILALQENTQLEISSYQYDEKSKTGSAVMNLLSGGLRTISGKIKSYNGNYQLNTPVGSIGVRGTHYEVEMVGSELFLAVWDGAIDFTSSKTQQVSSFGEGEHFNFAKIEQSSGKVTGLLEAPAVFKNGHSIANNQTPAVKLDTVTRSKNLVSIKTIDPAKPKLMTNQNELGADQNSQPANQDKLTINLDQYVVDGFLSFKDEAGQWHNKFGQAINRAELDLAANLNQKNHQNDDYQHQFDLYGRAFPSVAAGGAFEFTP</sequence>
<dbReference type="PANTHER" id="PTHR38731:SF1">
    <property type="entry name" value="FECR PROTEIN DOMAIN-CONTAINING PROTEIN"/>
    <property type="match status" value="1"/>
</dbReference>
<evidence type="ECO:0000313" key="3">
    <source>
        <dbReference type="EMBL" id="WAJ70005.1"/>
    </source>
</evidence>
<feature type="chain" id="PRO_5046683240" evidence="1">
    <location>
        <begin position="31"/>
        <end position="341"/>
    </location>
</feature>
<dbReference type="PANTHER" id="PTHR38731">
    <property type="entry name" value="LIPL45-RELATED LIPOPROTEIN-RELATED"/>
    <property type="match status" value="1"/>
</dbReference>
<name>A0ABY7AL09_9ALTE</name>